<keyword evidence="4" id="KW-1185">Reference proteome</keyword>
<evidence type="ECO:0000313" key="4">
    <source>
        <dbReference type="Proteomes" id="UP000054018"/>
    </source>
</evidence>
<dbReference type="HOGENOM" id="CLU_033260_0_0_1"/>
<feature type="compositionally biased region" description="Basic and acidic residues" evidence="1">
    <location>
        <begin position="288"/>
        <end position="299"/>
    </location>
</feature>
<proteinExistence type="predicted"/>
<keyword evidence="2" id="KW-0472">Membrane</keyword>
<feature type="transmembrane region" description="Helical" evidence="2">
    <location>
        <begin position="64"/>
        <end position="87"/>
    </location>
</feature>
<dbReference type="AlphaFoldDB" id="A0A0C9YCG8"/>
<feature type="transmembrane region" description="Helical" evidence="2">
    <location>
        <begin position="24"/>
        <end position="44"/>
    </location>
</feature>
<dbReference type="Proteomes" id="UP000054018">
    <property type="component" value="Unassembled WGS sequence"/>
</dbReference>
<evidence type="ECO:0000256" key="1">
    <source>
        <dbReference type="SAM" id="MobiDB-lite"/>
    </source>
</evidence>
<feature type="transmembrane region" description="Helical" evidence="2">
    <location>
        <begin position="253"/>
        <end position="272"/>
    </location>
</feature>
<dbReference type="EMBL" id="KN833739">
    <property type="protein sequence ID" value="KIK22460.1"/>
    <property type="molecule type" value="Genomic_DNA"/>
</dbReference>
<sequence length="306" mass="34288">MDSLPVDTSNPAVRDYLALIRLQVLTPLSLLINIVAVLVCATIVKPTIGDITKLYPTSITFRPSLVAVYVMVIYVAQVGYCVLLVFARKAETKKALVKAVGVSLVLANWTMAFWAIAWVMRLFLLSTVLLGILVVLLAYSNVVLLVYHTPTTERPLDMMLIHAPLRFFFVLPLSLMFPYSLFITLGLTYPPNHPEYYDRYAWPGFAVVFSANLLGLAVIAIGRDITWAIAATWICVSEWSARPKPMPVYSTTILFTVLHPLTLLATMMYHFLSQRGRRGPIALPADDDDHHRPVRRPQEVDSDAWA</sequence>
<dbReference type="PANTHER" id="PTHR37992:SF1">
    <property type="entry name" value="DUF1774-DOMAIN-CONTAINING PROTEIN"/>
    <property type="match status" value="1"/>
</dbReference>
<feature type="transmembrane region" description="Helical" evidence="2">
    <location>
        <begin position="99"/>
        <end position="117"/>
    </location>
</feature>
<feature type="transmembrane region" description="Helical" evidence="2">
    <location>
        <begin position="167"/>
        <end position="188"/>
    </location>
</feature>
<evidence type="ECO:0000313" key="3">
    <source>
        <dbReference type="EMBL" id="KIK22460.1"/>
    </source>
</evidence>
<gene>
    <name evidence="3" type="ORF">PISMIDRAFT_501608</name>
</gene>
<reference evidence="4" key="2">
    <citation type="submission" date="2015-01" db="EMBL/GenBank/DDBJ databases">
        <title>Evolutionary Origins and Diversification of the Mycorrhizal Mutualists.</title>
        <authorList>
            <consortium name="DOE Joint Genome Institute"/>
            <consortium name="Mycorrhizal Genomics Consortium"/>
            <person name="Kohler A."/>
            <person name="Kuo A."/>
            <person name="Nagy L.G."/>
            <person name="Floudas D."/>
            <person name="Copeland A."/>
            <person name="Barry K.W."/>
            <person name="Cichocki N."/>
            <person name="Veneault-Fourrey C."/>
            <person name="LaButti K."/>
            <person name="Lindquist E.A."/>
            <person name="Lipzen A."/>
            <person name="Lundell T."/>
            <person name="Morin E."/>
            <person name="Murat C."/>
            <person name="Riley R."/>
            <person name="Ohm R."/>
            <person name="Sun H."/>
            <person name="Tunlid A."/>
            <person name="Henrissat B."/>
            <person name="Grigoriev I.V."/>
            <person name="Hibbett D.S."/>
            <person name="Martin F."/>
        </authorList>
    </citation>
    <scope>NUCLEOTIDE SEQUENCE [LARGE SCALE GENOMIC DNA]</scope>
    <source>
        <strain evidence="4">441</strain>
    </source>
</reference>
<dbReference type="STRING" id="765257.A0A0C9YCG8"/>
<feature type="transmembrane region" description="Helical" evidence="2">
    <location>
        <begin position="200"/>
        <end position="218"/>
    </location>
</feature>
<organism evidence="3 4">
    <name type="scientific">Pisolithus microcarpus 441</name>
    <dbReference type="NCBI Taxonomy" id="765257"/>
    <lineage>
        <taxon>Eukaryota</taxon>
        <taxon>Fungi</taxon>
        <taxon>Dikarya</taxon>
        <taxon>Basidiomycota</taxon>
        <taxon>Agaricomycotina</taxon>
        <taxon>Agaricomycetes</taxon>
        <taxon>Agaricomycetidae</taxon>
        <taxon>Boletales</taxon>
        <taxon>Sclerodermatineae</taxon>
        <taxon>Pisolithaceae</taxon>
        <taxon>Pisolithus</taxon>
    </lineage>
</organism>
<reference evidence="3 4" key="1">
    <citation type="submission" date="2014-04" db="EMBL/GenBank/DDBJ databases">
        <authorList>
            <consortium name="DOE Joint Genome Institute"/>
            <person name="Kuo A."/>
            <person name="Kohler A."/>
            <person name="Costa M.D."/>
            <person name="Nagy L.G."/>
            <person name="Floudas D."/>
            <person name="Copeland A."/>
            <person name="Barry K.W."/>
            <person name="Cichocki N."/>
            <person name="Veneault-Fourrey C."/>
            <person name="LaButti K."/>
            <person name="Lindquist E.A."/>
            <person name="Lipzen A."/>
            <person name="Lundell T."/>
            <person name="Morin E."/>
            <person name="Murat C."/>
            <person name="Sun H."/>
            <person name="Tunlid A."/>
            <person name="Henrissat B."/>
            <person name="Grigoriev I.V."/>
            <person name="Hibbett D.S."/>
            <person name="Martin F."/>
            <person name="Nordberg H.P."/>
            <person name="Cantor M.N."/>
            <person name="Hua S.X."/>
        </authorList>
    </citation>
    <scope>NUCLEOTIDE SEQUENCE [LARGE SCALE GENOMIC DNA]</scope>
    <source>
        <strain evidence="3 4">441</strain>
    </source>
</reference>
<feature type="transmembrane region" description="Helical" evidence="2">
    <location>
        <begin position="123"/>
        <end position="147"/>
    </location>
</feature>
<dbReference type="InterPro" id="IPR013920">
    <property type="entry name" value="DUF1774_fun"/>
</dbReference>
<name>A0A0C9YCG8_9AGAM</name>
<feature type="region of interest" description="Disordered" evidence="1">
    <location>
        <begin position="282"/>
        <end position="306"/>
    </location>
</feature>
<keyword evidence="2" id="KW-0812">Transmembrane</keyword>
<accession>A0A0C9YCG8</accession>
<protein>
    <submittedName>
        <fullName evidence="3">Uncharacterized protein</fullName>
    </submittedName>
</protein>
<keyword evidence="2" id="KW-1133">Transmembrane helix</keyword>
<evidence type="ECO:0000256" key="2">
    <source>
        <dbReference type="SAM" id="Phobius"/>
    </source>
</evidence>
<dbReference type="PANTHER" id="PTHR37992">
    <property type="entry name" value="EXPRESSED PROTEIN"/>
    <property type="match status" value="1"/>
</dbReference>
<dbReference type="OrthoDB" id="3342455at2759"/>